<name>A0A6L3SNJ3_9HYPH</name>
<dbReference type="OrthoDB" id="8005836at2"/>
<sequence>MIEQARRFSAPWRIIELEEAFRIEDATSSPLAYVYFSDDTERRVITGYMSREEAQRIAANIAALPDLRAALRAKDEAA</sequence>
<keyword evidence="2" id="KW-1185">Reference proteome</keyword>
<dbReference type="Proteomes" id="UP000474159">
    <property type="component" value="Unassembled WGS sequence"/>
</dbReference>
<reference evidence="1 2" key="1">
    <citation type="submission" date="2019-09" db="EMBL/GenBank/DDBJ databases">
        <title>YIM 48816 draft genome.</title>
        <authorList>
            <person name="Jiang L."/>
        </authorList>
    </citation>
    <scope>NUCLEOTIDE SEQUENCE [LARGE SCALE GENOMIC DNA]</scope>
    <source>
        <strain evidence="1 2">YIM 48816</strain>
    </source>
</reference>
<evidence type="ECO:0000313" key="2">
    <source>
        <dbReference type="Proteomes" id="UP000474159"/>
    </source>
</evidence>
<protein>
    <submittedName>
        <fullName evidence="1">Uncharacterized protein</fullName>
    </submittedName>
</protein>
<proteinExistence type="predicted"/>
<gene>
    <name evidence="1" type="ORF">F6X53_31115</name>
</gene>
<comment type="caution">
    <text evidence="1">The sequence shown here is derived from an EMBL/GenBank/DDBJ whole genome shotgun (WGS) entry which is preliminary data.</text>
</comment>
<dbReference type="RefSeq" id="WP_151005659.1">
    <property type="nucleotide sequence ID" value="NZ_BPQY01000056.1"/>
</dbReference>
<organism evidence="1 2">
    <name type="scientific">Methylobacterium soli</name>
    <dbReference type="NCBI Taxonomy" id="553447"/>
    <lineage>
        <taxon>Bacteria</taxon>
        <taxon>Pseudomonadati</taxon>
        <taxon>Pseudomonadota</taxon>
        <taxon>Alphaproteobacteria</taxon>
        <taxon>Hyphomicrobiales</taxon>
        <taxon>Methylobacteriaceae</taxon>
        <taxon>Methylobacterium</taxon>
    </lineage>
</organism>
<dbReference type="AlphaFoldDB" id="A0A6L3SNJ3"/>
<dbReference type="EMBL" id="VZZK01000078">
    <property type="protein sequence ID" value="KAB1069232.1"/>
    <property type="molecule type" value="Genomic_DNA"/>
</dbReference>
<evidence type="ECO:0000313" key="1">
    <source>
        <dbReference type="EMBL" id="KAB1069232.1"/>
    </source>
</evidence>
<accession>A0A6L3SNJ3</accession>